<keyword evidence="3" id="KW-0677">Repeat</keyword>
<dbReference type="Pfam" id="PF00028">
    <property type="entry name" value="Cadherin"/>
    <property type="match status" value="2"/>
</dbReference>
<dbReference type="SMART" id="SM00237">
    <property type="entry name" value="Calx_beta"/>
    <property type="match status" value="8"/>
</dbReference>
<evidence type="ECO:0000256" key="6">
    <source>
        <dbReference type="ARBA" id="ARBA00023136"/>
    </source>
</evidence>
<dbReference type="Proteomes" id="UP000293562">
    <property type="component" value="Unassembled WGS sequence"/>
</dbReference>
<dbReference type="InterPro" id="IPR040853">
    <property type="entry name" value="RapA2_cadherin-like"/>
</dbReference>
<dbReference type="InterPro" id="IPR051171">
    <property type="entry name" value="CaCA"/>
</dbReference>
<evidence type="ECO:0000313" key="9">
    <source>
        <dbReference type="Proteomes" id="UP000293562"/>
    </source>
</evidence>
<dbReference type="Gene3D" id="2.60.40.10">
    <property type="entry name" value="Immunoglobulins"/>
    <property type="match status" value="1"/>
</dbReference>
<keyword evidence="5" id="KW-0406">Ion transport</keyword>
<dbReference type="GO" id="GO:0005886">
    <property type="term" value="C:plasma membrane"/>
    <property type="evidence" value="ECO:0007669"/>
    <property type="project" value="InterPro"/>
</dbReference>
<evidence type="ECO:0000259" key="7">
    <source>
        <dbReference type="PROSITE" id="PS50268"/>
    </source>
</evidence>
<keyword evidence="4" id="KW-0106">Calcium</keyword>
<dbReference type="SMART" id="SM00112">
    <property type="entry name" value="CA"/>
    <property type="match status" value="2"/>
</dbReference>
<dbReference type="RefSeq" id="WP_130307964.1">
    <property type="nucleotide sequence ID" value="NZ_SHKN01000002.1"/>
</dbReference>
<feature type="domain" description="Cadherin" evidence="7">
    <location>
        <begin position="2083"/>
        <end position="2185"/>
    </location>
</feature>
<keyword evidence="2" id="KW-0732">Signal</keyword>
<dbReference type="Pfam" id="PF03160">
    <property type="entry name" value="Calx-beta"/>
    <property type="match status" value="5"/>
</dbReference>
<keyword evidence="6" id="KW-0472">Membrane</keyword>
<dbReference type="PROSITE" id="PS50268">
    <property type="entry name" value="CADHERIN_2"/>
    <property type="match status" value="2"/>
</dbReference>
<dbReference type="CDD" id="cd11304">
    <property type="entry name" value="Cadherin_repeat"/>
    <property type="match status" value="2"/>
</dbReference>
<name>A0A4Q7VC37_9BACT</name>
<dbReference type="Pfam" id="PF17803">
    <property type="entry name" value="Cadherin_4"/>
    <property type="match status" value="1"/>
</dbReference>
<dbReference type="InterPro" id="IPR026444">
    <property type="entry name" value="Secre_tail"/>
</dbReference>
<dbReference type="InterPro" id="IPR013783">
    <property type="entry name" value="Ig-like_fold"/>
</dbReference>
<dbReference type="InterPro" id="IPR020894">
    <property type="entry name" value="Cadherin_CS"/>
</dbReference>
<accession>A0A4Q7VC37</accession>
<dbReference type="GO" id="GO:0007154">
    <property type="term" value="P:cell communication"/>
    <property type="evidence" value="ECO:0007669"/>
    <property type="project" value="InterPro"/>
</dbReference>
<reference evidence="8 9" key="1">
    <citation type="submission" date="2019-02" db="EMBL/GenBank/DDBJ databases">
        <title>Genomic Encyclopedia of Type Strains, Phase IV (KMG-IV): sequencing the most valuable type-strain genomes for metagenomic binning, comparative biology and taxonomic classification.</title>
        <authorList>
            <person name="Goeker M."/>
        </authorList>
    </citation>
    <scope>NUCLEOTIDE SEQUENCE [LARGE SCALE GENOMIC DNA]</scope>
    <source>
        <strain evidence="8 9">DSM 28825</strain>
    </source>
</reference>
<dbReference type="InterPro" id="IPR015919">
    <property type="entry name" value="Cadherin-like_sf"/>
</dbReference>
<dbReference type="PANTHER" id="PTHR11878">
    <property type="entry name" value="SODIUM/CALCIUM EXCHANGER"/>
    <property type="match status" value="1"/>
</dbReference>
<protein>
    <submittedName>
        <fullName evidence="8">Putative secreted protein (Por secretion system target)</fullName>
    </submittedName>
</protein>
<dbReference type="PROSITE" id="PS00232">
    <property type="entry name" value="CADHERIN_1"/>
    <property type="match status" value="1"/>
</dbReference>
<evidence type="ECO:0000256" key="5">
    <source>
        <dbReference type="ARBA" id="ARBA00023065"/>
    </source>
</evidence>
<evidence type="ECO:0000256" key="2">
    <source>
        <dbReference type="ARBA" id="ARBA00022729"/>
    </source>
</evidence>
<proteinExistence type="predicted"/>
<dbReference type="InterPro" id="IPR003644">
    <property type="entry name" value="Calx_beta"/>
</dbReference>
<dbReference type="SUPFAM" id="SSF141072">
    <property type="entry name" value="CalX-like"/>
    <property type="match status" value="10"/>
</dbReference>
<gene>
    <name evidence="8" type="ORF">EV201_2568</name>
</gene>
<dbReference type="InterPro" id="IPR002126">
    <property type="entry name" value="Cadherin-like_dom"/>
</dbReference>
<evidence type="ECO:0000256" key="1">
    <source>
        <dbReference type="ARBA" id="ARBA00004370"/>
    </source>
</evidence>
<dbReference type="SUPFAM" id="SSF49313">
    <property type="entry name" value="Cadherin-like"/>
    <property type="match status" value="2"/>
</dbReference>
<dbReference type="Gene3D" id="2.60.40.60">
    <property type="entry name" value="Cadherins"/>
    <property type="match status" value="2"/>
</dbReference>
<dbReference type="Pfam" id="PF18962">
    <property type="entry name" value="Por_Secre_tail"/>
    <property type="match status" value="1"/>
</dbReference>
<evidence type="ECO:0000313" key="8">
    <source>
        <dbReference type="EMBL" id="RZT93407.1"/>
    </source>
</evidence>
<keyword evidence="5" id="KW-0813">Transport</keyword>
<keyword evidence="9" id="KW-1185">Reference proteome</keyword>
<dbReference type="GO" id="GO:0030001">
    <property type="term" value="P:metal ion transport"/>
    <property type="evidence" value="ECO:0007669"/>
    <property type="project" value="TreeGrafter"/>
</dbReference>
<dbReference type="EMBL" id="SHKN01000002">
    <property type="protein sequence ID" value="RZT93407.1"/>
    <property type="molecule type" value="Genomic_DNA"/>
</dbReference>
<dbReference type="GO" id="GO:0005509">
    <property type="term" value="F:calcium ion binding"/>
    <property type="evidence" value="ECO:0007669"/>
    <property type="project" value="InterPro"/>
</dbReference>
<dbReference type="Gene3D" id="2.60.40.2030">
    <property type="match status" value="10"/>
</dbReference>
<feature type="domain" description="Cadherin" evidence="7">
    <location>
        <begin position="1980"/>
        <end position="2083"/>
    </location>
</feature>
<evidence type="ECO:0000256" key="4">
    <source>
        <dbReference type="ARBA" id="ARBA00022837"/>
    </source>
</evidence>
<comment type="subcellular location">
    <subcellularLocation>
        <location evidence="1">Membrane</location>
    </subcellularLocation>
</comment>
<dbReference type="GO" id="GO:0007156">
    <property type="term" value="P:homophilic cell adhesion via plasma membrane adhesion molecules"/>
    <property type="evidence" value="ECO:0007669"/>
    <property type="project" value="InterPro"/>
</dbReference>
<sequence>MKKVYIFTFHKQLRNFSEFTKGLSKLIMMSFLLASMLFVSGNDASAQCTESFVSSNDSANSIETNVGQSFTACQDGVLTKVRVLSTAAYSNKTLTIYEGAGLISPLGSVSGVSLIIAPDGDFTSFSEIDVSSLNISVTNGSQYTFYFGSSTVSLKYANSDFYAGGTAYYEGSVIGVADFLFEVDIAAGSSNAAPTATAPSAPIVSEDDTNVALADDIQVADTDGDDQTVTFTITGGTLTTGTTGIIFGGSGNGSASFTAAGTLAAINTALDAATFTPTPNLNGTNAGVISFYANDGTENSNTASVTFNITAVNDDPTISGLPTDITVSEDIASNVDLSAATLSDVDAGLNSIVLTISASAGTLTAGSGGSVTIGGSGTGTLSLTGSVANIDTYLNTSSNIKYTSASNVNGNDAATLTLTANDGGYTGTGGGTDVSLGTVNVDITAVNDAPIISIEGSVLSYTENNTAIQIDASATVSDPDGDAEWNGGQLAIEIDLYNEAADEISISDTDEDGIAITISGANIFANGTDVGDLVPSGGVATGGTQLAIGFDSDATNAIVQEVFQSIRYRNTSDNPGTSNRVITIAALDAVLASKTVQRTIGVTAVNDDPTISGLPTDITVSEDIASNVDLSAATFNDVDAGANSIVLTIYASAGTLTASSGGSVTIGGSGTGTLSLTGSVANIDTYLNTSSNIKYTSASNVNGNNAATLTLTANDGGYTGSGGGTDVSLGTVNIDITAVNDTPTASSFTASLIYQNTAYEFSTANFSYSDIDSDPIDHLRITAVPSNGTLWIDSDASETVNGAEIALSNNSTVSKADLDAGYLKYLNTTGTSSSFTFDVNDGTDFSASTYTATLSVIPEPTVTLSLEPLSTMVEDGGTTNVKATLSHSFNKNVTVNLFVSGVATGSGTDYTLAASSIVISAGNTYNSVQLTSVSDVLDEDDETVIIDISTVINGVELGTQQVTATILDDDAKPAITFTYEEQNSIGESGIVNMTIQVFPASGRDISIPFSVNGSSTATIGADYSITASPVVIPAGDDEINIVVTINSDAIDENNETVIVDIGLVANAIPQMYTSQTINIIDDDALPTIAFNSTGSNGLESISSANLQVDLSSVSGRDVFVDYVVTGTATGADYTLANGTLTISAGAASDNITISSIVDDLLDEDNETVIVTLSNPVNSTLGTNTVHTYTINDNDALPTIAFNSTGSNGLESISSANLQVDLSCISGRDVLVDYAVTGTATGGGTDYTLANGTLTISAGAASDNITIASIINDLLDENNETVIVTLSNPVNATLGTNTVHTYTILNDDVAPTIEFIATSSSGAESVSSKDLQVDLSAASGLNVSVDYAVTGTATGDGTDYTLANGILTISAGSASDNITIASIINDLLDENNETVIVTLSNPVNATLATNNVHTYTINDDDAAPTIEFSSTSSNGLESVSSANLQIDLSAASGLTVTVDYAVTGTATGADYTLADGTLTIAAGDASDNITIGSIVDDLLDENNETVIVTLSNPTNATLGSNTVHTYTITDNDATPTIEFSSISSNGLESVSSANLQVGLSAASSFDVTVDYTVTGTATSADYTLADGMLTFAAGDLNKNITIASIVDDLLDENNETVIVTLSNQTNAILGSNTVHTYTITDNDATPTIEFSSISSNGLESVSSANLQVDISTASGLVVTVDYTVTGTATSADYTLADGTLTFAAGDLNKNITIASIVDDLLDENNEMVILTLSNPTNATLGSNTVHTYMITDNDATPTIEFSSTSSNGLESVSSANLQVDISTVSGLVVTVDYTVTGTATSADYTLADGTLTFAAGDLNKNITIASIVDDLLDENNETVIVTLSNPTNATLGSNTVHTYTINDNDGIRVVDFNSTSSNGLESVSSADLQVDLSAASGLTVTVDYTVTGTATSADYTLADGTLTLAAGDLNKNITIASIVDDLLDENNETVIVTLSNPTNATLGSNTVHTYTITDNDSRPVITSSQSFAIDEDISNDESVGIILATDADTGTILSSWSIVDGNVEAIFAISSTTGELRVVDNTKIDFEKVESYTLGIMVSDGINTSTVENVNVNVVDVNDNKPLVIENQSFSVNEMEANNTSLGMVLASDNDSGTALSKWKIMSGNSVGIFGINSSTGELRIFDNTNLDFERTNHYTLGICVSDGKNISAIEDVFVTIIDVNERPIANAGENQFVPNNSRVELNAWHSYDPDGDYLDFVWSAPEGIELSDVHDPKPTFMSPNVLVLTDFVFKLIVNDGELDSEESSVVVTVDNVTGIEEIDSDPVNVSLYPNPSKGAFYIELNKRPTDGAALELINLSGKLIYSQKLYEKKTYLNLSLKSGMYFLKVELDNRTVMKKIIIE</sequence>
<organism evidence="8 9">
    <name type="scientific">Ancylomarina subtilis</name>
    <dbReference type="NCBI Taxonomy" id="1639035"/>
    <lineage>
        <taxon>Bacteria</taxon>
        <taxon>Pseudomonadati</taxon>
        <taxon>Bacteroidota</taxon>
        <taxon>Bacteroidia</taxon>
        <taxon>Marinilabiliales</taxon>
        <taxon>Marinifilaceae</taxon>
        <taxon>Ancylomarina</taxon>
    </lineage>
</organism>
<comment type="caution">
    <text evidence="8">The sequence shown here is derived from an EMBL/GenBank/DDBJ whole genome shotgun (WGS) entry which is preliminary data.</text>
</comment>
<dbReference type="PANTHER" id="PTHR11878:SF65">
    <property type="entry name" value="NA_CA-EXCHANGE PROTEIN, ISOFORM G"/>
    <property type="match status" value="1"/>
</dbReference>
<dbReference type="OrthoDB" id="1123515at2"/>
<dbReference type="InterPro" id="IPR038081">
    <property type="entry name" value="CalX-like_sf"/>
</dbReference>
<evidence type="ECO:0000256" key="3">
    <source>
        <dbReference type="ARBA" id="ARBA00022737"/>
    </source>
</evidence>
<dbReference type="NCBIfam" id="TIGR04183">
    <property type="entry name" value="Por_Secre_tail"/>
    <property type="match status" value="1"/>
</dbReference>